<dbReference type="Pfam" id="PF13525">
    <property type="entry name" value="YfiO"/>
    <property type="match status" value="1"/>
</dbReference>
<gene>
    <name evidence="5" type="ORF">K4G66_00360</name>
</gene>
<protein>
    <submittedName>
        <fullName evidence="5">Tetratricopeptide repeat protein</fullName>
    </submittedName>
</protein>
<feature type="repeat" description="TPR" evidence="2">
    <location>
        <begin position="358"/>
        <end position="391"/>
    </location>
</feature>
<dbReference type="Pfam" id="PF13174">
    <property type="entry name" value="TPR_6"/>
    <property type="match status" value="2"/>
</dbReference>
<dbReference type="PANTHER" id="PTHR12558:SF47">
    <property type="entry name" value="LIPOPOLYSACCHARIDE ASSEMBLY PROTEIN B"/>
    <property type="match status" value="1"/>
</dbReference>
<reference evidence="5" key="2">
    <citation type="journal article" date="2024" name="Antonie Van Leeuwenhoek">
        <title>Roseihalotalea indica gen. nov., sp. nov., a halophilic Bacteroidetes from mesopelagic Southwest Indian Ocean with higher carbohydrate metabolic potential.</title>
        <authorList>
            <person name="Chen B."/>
            <person name="Zhang M."/>
            <person name="Lin D."/>
            <person name="Ye J."/>
            <person name="Tang K."/>
        </authorList>
    </citation>
    <scope>NUCLEOTIDE SEQUENCE</scope>
    <source>
        <strain evidence="5">TK19036</strain>
    </source>
</reference>
<sequence length="1049" mass="121156">MRQPYYRIIFLITLFLPFTGQAQQYLSEVIPERLYQQGIDLLDKKKYSAARESFEEYLERAPQGQYATESQYYAAFSAVRLYNPDGEARLAEFVRDHSSHPKAIRANYELGNFYFNDQQYDKVIEYFEKTDVRNLSVTEEETRNFKLGYAYFTKQNFEEAAPLFDRLKNSENPYRSAAHYYAGYLAMQNGNYEAALTDLRKIEQDESYGKAVPFLIANILNQQGRYDQLKTYGEKILAQNENAGRDAVANFPEIMLLVGEANYRQNNYADAEPFLYSYSQNRNPERGILYRLGYAQYQLGKTEDAIESFKQVASSKDSIGQFASFYLGVLYTKQDNPEYAVSAFETAAQQNFDENIREQALFNLGKTLYDREEYGRAIQSFNQLKEEFPRTRYATEANNLLSESYLNTQNYAEAIKFIESLPNKTMPVRKAYQQVSYQAGTQAFNQSQYRQSVELFDKSLSYPIDRTLVAAANFWKGEAYSIGKFWDKAIEAYNAVFRGLEGERLEGEKALYHTKAQYGIGYAYFNTEQYSRALPYFRDYIQQSALRSNRNSRDKYFVDDALIRLADSYYVTKSYNQAVNTYDRAIRENNPDIGYAYYQKGVIQGIQGNRDEGINSLDQVITRYTDSRYYDDALFQKAQLQLQDGDYGAAIQNFTQLIQSQSQSNLVPYALLRRALAYSNQQKYNQAGNDYQRILDDYITHPTANSAILGLQEVSTQSGGSANFSRYLTKYKEANPEDANVASIEYESAKNLYFSQQYDQAINQLQSFVDTYPENVNTPEAQYYIGESYYRSNRMNEALEIYYSLDAQANHPQAQRIVQRIAELEQLQRNYPNAVTYFQRLARLARNKKEQYNAWQGLMTSYYELSRENPALLDSVDYYAQQIVEKANVSANATSQANLYRGRAAYEQGDLEKAQQFLSETVAASTDVNGAEAQYLLSQILYDQGDYEKSIDALYELNKNFGAYEYWLGRSFMLIADNYVAMDEIFQAKATLNSIIENSPQPEVVQEAKDRLSKIESQETEQRQQKEAADSTQQEAENEVIIEEEPSKP</sequence>
<feature type="domain" description="Outer membrane lipoprotein BamD-like" evidence="4">
    <location>
        <begin position="31"/>
        <end position="110"/>
    </location>
</feature>
<evidence type="ECO:0000259" key="4">
    <source>
        <dbReference type="Pfam" id="PF13525"/>
    </source>
</evidence>
<keyword evidence="1" id="KW-0732">Signal</keyword>
<feature type="repeat" description="TPR" evidence="2">
    <location>
        <begin position="514"/>
        <end position="547"/>
    </location>
</feature>
<evidence type="ECO:0000256" key="1">
    <source>
        <dbReference type="ARBA" id="ARBA00022729"/>
    </source>
</evidence>
<feature type="region of interest" description="Disordered" evidence="3">
    <location>
        <begin position="1002"/>
        <end position="1049"/>
    </location>
</feature>
<evidence type="ECO:0000256" key="2">
    <source>
        <dbReference type="PROSITE-ProRule" id="PRU00339"/>
    </source>
</evidence>
<dbReference type="PANTHER" id="PTHR12558">
    <property type="entry name" value="CELL DIVISION CYCLE 16,23,27"/>
    <property type="match status" value="1"/>
</dbReference>
<keyword evidence="2" id="KW-0802">TPR repeat</keyword>
<dbReference type="SMART" id="SM00028">
    <property type="entry name" value="TPR"/>
    <property type="match status" value="14"/>
</dbReference>
<name>A0AA49GPI5_9BACT</name>
<organism evidence="5">
    <name type="scientific">Roseihalotalea indica</name>
    <dbReference type="NCBI Taxonomy" id="2867963"/>
    <lineage>
        <taxon>Bacteria</taxon>
        <taxon>Pseudomonadati</taxon>
        <taxon>Bacteroidota</taxon>
        <taxon>Cytophagia</taxon>
        <taxon>Cytophagales</taxon>
        <taxon>Catalimonadaceae</taxon>
        <taxon>Roseihalotalea</taxon>
    </lineage>
</organism>
<feature type="compositionally biased region" description="Acidic residues" evidence="3">
    <location>
        <begin position="1036"/>
        <end position="1049"/>
    </location>
</feature>
<evidence type="ECO:0000256" key="3">
    <source>
        <dbReference type="SAM" id="MobiDB-lite"/>
    </source>
</evidence>
<feature type="repeat" description="TPR" evidence="2">
    <location>
        <begin position="559"/>
        <end position="592"/>
    </location>
</feature>
<dbReference type="SUPFAM" id="SSF48452">
    <property type="entry name" value="TPR-like"/>
    <property type="match status" value="6"/>
</dbReference>
<feature type="compositionally biased region" description="Basic and acidic residues" evidence="3">
    <location>
        <begin position="1006"/>
        <end position="1029"/>
    </location>
</feature>
<dbReference type="Gene3D" id="1.25.40.10">
    <property type="entry name" value="Tetratricopeptide repeat domain"/>
    <property type="match status" value="8"/>
</dbReference>
<dbReference type="PROSITE" id="PS50005">
    <property type="entry name" value="TPR"/>
    <property type="match status" value="3"/>
</dbReference>
<dbReference type="InterPro" id="IPR039565">
    <property type="entry name" value="BamD-like"/>
</dbReference>
<accession>A0AA49GPI5</accession>
<reference evidence="5" key="1">
    <citation type="journal article" date="2023" name="Comput. Struct. Biotechnol. J.">
        <title>Discovery of a novel marine Bacteroidetes with a rich repertoire of carbohydrate-active enzymes.</title>
        <authorList>
            <person name="Chen B."/>
            <person name="Liu G."/>
            <person name="Chen Q."/>
            <person name="Wang H."/>
            <person name="Liu L."/>
            <person name="Tang K."/>
        </authorList>
    </citation>
    <scope>NUCLEOTIDE SEQUENCE</scope>
    <source>
        <strain evidence="5">TK19036</strain>
    </source>
</reference>
<dbReference type="InterPro" id="IPR011990">
    <property type="entry name" value="TPR-like_helical_dom_sf"/>
</dbReference>
<proteinExistence type="predicted"/>
<dbReference type="EMBL" id="CP120682">
    <property type="protein sequence ID" value="WKN37158.1"/>
    <property type="molecule type" value="Genomic_DNA"/>
</dbReference>
<dbReference type="Pfam" id="PF13432">
    <property type="entry name" value="TPR_16"/>
    <property type="match status" value="4"/>
</dbReference>
<evidence type="ECO:0000313" key="5">
    <source>
        <dbReference type="EMBL" id="WKN37158.1"/>
    </source>
</evidence>
<dbReference type="InterPro" id="IPR019734">
    <property type="entry name" value="TPR_rpt"/>
</dbReference>
<dbReference type="AlphaFoldDB" id="A0AA49GPI5"/>